<dbReference type="SMART" id="SM00388">
    <property type="entry name" value="HisKA"/>
    <property type="match status" value="1"/>
</dbReference>
<dbReference type="InterPro" id="IPR004358">
    <property type="entry name" value="Sig_transdc_His_kin-like_C"/>
</dbReference>
<dbReference type="SMART" id="SM00091">
    <property type="entry name" value="PAS"/>
    <property type="match status" value="1"/>
</dbReference>
<feature type="domain" description="PAC" evidence="9">
    <location>
        <begin position="256"/>
        <end position="308"/>
    </location>
</feature>
<evidence type="ECO:0000256" key="3">
    <source>
        <dbReference type="ARBA" id="ARBA00022553"/>
    </source>
</evidence>
<dbReference type="InterPro" id="IPR001789">
    <property type="entry name" value="Sig_transdc_resp-reg_receiver"/>
</dbReference>
<proteinExistence type="predicted"/>
<name>A0ABU1JHM6_9PROT</name>
<dbReference type="RefSeq" id="WP_309792076.1">
    <property type="nucleotide sequence ID" value="NZ_JAVDPW010000001.1"/>
</dbReference>
<dbReference type="PROSITE" id="PS50110">
    <property type="entry name" value="RESPONSE_REGULATORY"/>
    <property type="match status" value="1"/>
</dbReference>
<dbReference type="EC" id="2.7.13.3" evidence="2"/>
<keyword evidence="11" id="KW-1185">Reference proteome</keyword>
<evidence type="ECO:0000259" key="6">
    <source>
        <dbReference type="PROSITE" id="PS50109"/>
    </source>
</evidence>
<dbReference type="InterPro" id="IPR000014">
    <property type="entry name" value="PAS"/>
</dbReference>
<dbReference type="PROSITE" id="PS50109">
    <property type="entry name" value="HIS_KIN"/>
    <property type="match status" value="1"/>
</dbReference>
<dbReference type="Pfam" id="PF13426">
    <property type="entry name" value="PAS_9"/>
    <property type="match status" value="1"/>
</dbReference>
<comment type="catalytic activity">
    <reaction evidence="1">
        <text>ATP + protein L-histidine = ADP + protein N-phospho-L-histidine.</text>
        <dbReference type="EC" id="2.7.13.3"/>
    </reaction>
</comment>
<dbReference type="SMART" id="SM00387">
    <property type="entry name" value="HATPase_c"/>
    <property type="match status" value="1"/>
</dbReference>
<dbReference type="Gene3D" id="1.10.287.130">
    <property type="match status" value="1"/>
</dbReference>
<evidence type="ECO:0000259" key="9">
    <source>
        <dbReference type="PROSITE" id="PS50113"/>
    </source>
</evidence>
<dbReference type="CDD" id="cd00082">
    <property type="entry name" value="HisKA"/>
    <property type="match status" value="1"/>
</dbReference>
<dbReference type="EMBL" id="JAVDPW010000001">
    <property type="protein sequence ID" value="MDR6288122.1"/>
    <property type="molecule type" value="Genomic_DNA"/>
</dbReference>
<dbReference type="Gene3D" id="3.30.450.20">
    <property type="entry name" value="PAS domain"/>
    <property type="match status" value="1"/>
</dbReference>
<dbReference type="SUPFAM" id="SSF55874">
    <property type="entry name" value="ATPase domain of HSP90 chaperone/DNA topoisomerase II/histidine kinase"/>
    <property type="match status" value="1"/>
</dbReference>
<dbReference type="Gene3D" id="3.40.50.2300">
    <property type="match status" value="1"/>
</dbReference>
<dbReference type="Pfam" id="PF02518">
    <property type="entry name" value="HATPase_c"/>
    <property type="match status" value="1"/>
</dbReference>
<dbReference type="PRINTS" id="PR00344">
    <property type="entry name" value="BCTRLSENSOR"/>
</dbReference>
<dbReference type="PROSITE" id="PS50113">
    <property type="entry name" value="PAC"/>
    <property type="match status" value="1"/>
</dbReference>
<dbReference type="PANTHER" id="PTHR43065">
    <property type="entry name" value="SENSOR HISTIDINE KINASE"/>
    <property type="match status" value="1"/>
</dbReference>
<dbReference type="InterPro" id="IPR005467">
    <property type="entry name" value="His_kinase_dom"/>
</dbReference>
<keyword evidence="5" id="KW-0175">Coiled coil</keyword>
<dbReference type="Gene3D" id="3.30.565.10">
    <property type="entry name" value="Histidine kinase-like ATPase, C-terminal domain"/>
    <property type="match status" value="1"/>
</dbReference>
<gene>
    <name evidence="10" type="ORF">E9232_000621</name>
</gene>
<dbReference type="InterPro" id="IPR000700">
    <property type="entry name" value="PAS-assoc_C"/>
</dbReference>
<dbReference type="SUPFAM" id="SSF55785">
    <property type="entry name" value="PYP-like sensor domain (PAS domain)"/>
    <property type="match status" value="1"/>
</dbReference>
<feature type="domain" description="Histidine kinase" evidence="6">
    <location>
        <begin position="328"/>
        <end position="544"/>
    </location>
</feature>
<reference evidence="10 11" key="1">
    <citation type="submission" date="2023-07" db="EMBL/GenBank/DDBJ databases">
        <title>Sorghum-associated microbial communities from plants grown in Nebraska, USA.</title>
        <authorList>
            <person name="Schachtman D."/>
        </authorList>
    </citation>
    <scope>NUCLEOTIDE SEQUENCE [LARGE SCALE GENOMIC DNA]</scope>
    <source>
        <strain evidence="10 11">584</strain>
    </source>
</reference>
<dbReference type="InterPro" id="IPR001610">
    <property type="entry name" value="PAC"/>
</dbReference>
<dbReference type="Pfam" id="PF00072">
    <property type="entry name" value="Response_reg"/>
    <property type="match status" value="1"/>
</dbReference>
<comment type="caution">
    <text evidence="10">The sequence shown here is derived from an EMBL/GenBank/DDBJ whole genome shotgun (WGS) entry which is preliminary data.</text>
</comment>
<feature type="domain" description="Response regulatory" evidence="7">
    <location>
        <begin position="569"/>
        <end position="679"/>
    </location>
</feature>
<dbReference type="InterPro" id="IPR036890">
    <property type="entry name" value="HATPase_C_sf"/>
</dbReference>
<dbReference type="Proteomes" id="UP001262410">
    <property type="component" value="Unassembled WGS sequence"/>
</dbReference>
<evidence type="ECO:0000313" key="10">
    <source>
        <dbReference type="EMBL" id="MDR6288122.1"/>
    </source>
</evidence>
<evidence type="ECO:0000256" key="5">
    <source>
        <dbReference type="SAM" id="Coils"/>
    </source>
</evidence>
<organism evidence="10 11">
    <name type="scientific">Inquilinus ginsengisoli</name>
    <dbReference type="NCBI Taxonomy" id="363840"/>
    <lineage>
        <taxon>Bacteria</taxon>
        <taxon>Pseudomonadati</taxon>
        <taxon>Pseudomonadota</taxon>
        <taxon>Alphaproteobacteria</taxon>
        <taxon>Rhodospirillales</taxon>
        <taxon>Rhodospirillaceae</taxon>
        <taxon>Inquilinus</taxon>
    </lineage>
</organism>
<evidence type="ECO:0000259" key="7">
    <source>
        <dbReference type="PROSITE" id="PS50110"/>
    </source>
</evidence>
<dbReference type="InterPro" id="IPR003594">
    <property type="entry name" value="HATPase_dom"/>
</dbReference>
<dbReference type="InterPro" id="IPR036097">
    <property type="entry name" value="HisK_dim/P_sf"/>
</dbReference>
<dbReference type="CDD" id="cd00130">
    <property type="entry name" value="PAS"/>
    <property type="match status" value="1"/>
</dbReference>
<dbReference type="SMART" id="SM00086">
    <property type="entry name" value="PAC"/>
    <property type="match status" value="1"/>
</dbReference>
<evidence type="ECO:0000256" key="2">
    <source>
        <dbReference type="ARBA" id="ARBA00012438"/>
    </source>
</evidence>
<dbReference type="PANTHER" id="PTHR43065:SF49">
    <property type="entry name" value="HISTIDINE KINASE"/>
    <property type="match status" value="1"/>
</dbReference>
<evidence type="ECO:0000256" key="4">
    <source>
        <dbReference type="PROSITE-ProRule" id="PRU00169"/>
    </source>
</evidence>
<dbReference type="InterPro" id="IPR003661">
    <property type="entry name" value="HisK_dim/P_dom"/>
</dbReference>
<dbReference type="InterPro" id="IPR011006">
    <property type="entry name" value="CheY-like_superfamily"/>
</dbReference>
<protein>
    <recommendedName>
        <fullName evidence="2">histidine kinase</fullName>
        <ecNumber evidence="2">2.7.13.3</ecNumber>
    </recommendedName>
</protein>
<keyword evidence="3 4" id="KW-0597">Phosphoprotein</keyword>
<evidence type="ECO:0000313" key="11">
    <source>
        <dbReference type="Proteomes" id="UP001262410"/>
    </source>
</evidence>
<feature type="domain" description="PAS" evidence="8">
    <location>
        <begin position="181"/>
        <end position="238"/>
    </location>
</feature>
<feature type="modified residue" description="4-aspartylphosphate" evidence="4">
    <location>
        <position position="618"/>
    </location>
</feature>
<dbReference type="Pfam" id="PF00512">
    <property type="entry name" value="HisKA"/>
    <property type="match status" value="1"/>
</dbReference>
<dbReference type="SUPFAM" id="SSF47384">
    <property type="entry name" value="Homodimeric domain of signal transducing histidine kinase"/>
    <property type="match status" value="1"/>
</dbReference>
<dbReference type="PROSITE" id="PS50112">
    <property type="entry name" value="PAS"/>
    <property type="match status" value="1"/>
</dbReference>
<evidence type="ECO:0000256" key="1">
    <source>
        <dbReference type="ARBA" id="ARBA00000085"/>
    </source>
</evidence>
<dbReference type="InterPro" id="IPR035965">
    <property type="entry name" value="PAS-like_dom_sf"/>
</dbReference>
<accession>A0ABU1JHM6</accession>
<feature type="coiled-coil region" evidence="5">
    <location>
        <begin position="143"/>
        <end position="184"/>
    </location>
</feature>
<evidence type="ECO:0000259" key="8">
    <source>
        <dbReference type="PROSITE" id="PS50112"/>
    </source>
</evidence>
<dbReference type="NCBIfam" id="TIGR00229">
    <property type="entry name" value="sensory_box"/>
    <property type="match status" value="1"/>
</dbReference>
<dbReference type="SUPFAM" id="SSF52172">
    <property type="entry name" value="CheY-like"/>
    <property type="match status" value="1"/>
</dbReference>
<dbReference type="SMART" id="SM00448">
    <property type="entry name" value="REC"/>
    <property type="match status" value="1"/>
</dbReference>
<sequence>MEPDPHSLRVLVFAPIGRDGPASAEILTREGLTAAICSNLDQLLAELEAGAGAAFVAEEAIVGRDITGLLRWVDAQPPWSDLPFVLLTSHREPEAVAAWRLDIVQRLRNVTLVERPVQPISLSSTLQAALRGRQRQYDVRGFIEARERTAQELEAQVAARTAELNASNAQLREEMAERARGEEQFRLLIQSVTDYAIYMLDPRGRISSWNAGAERIKGYTPSEIIGEHFSRFYTDEDRAAGLPAIGLATATREGRFEREGWRVRKDGTRFWAHVVIDAIRDDAGTLTGFAKVTRDITERLKSQKQLEEAREALFQSQKLEAIGQLTGGIAHDFNNLLMVILGSLALMRKRLPPETGAALSLLDNAVQAAQRGATLTKRMLAFARRQELKIMAVDIPDLVRGMADLLQRSLGPSITIETRFPLGLPKASTDPNQLESALLNIAVNARDAMPEGGSITIAAKAATADEPAPGRYVCLSVTDTGQGMDPETLARATEPFFTTKGIGKGTGLGLSTVHGLMEQSHGRMVLASRKGTGTTIELWLPVASAEADLSPPADEASVPKALAGPTGLHIMAVDDDGLVLMNTIAMLEELGHVVVGAITGARALESLRRKAADLVITDHAMPGMTGAELAERIAAEWPGLPVILATGYAELPMGIAANLPKLAKPFSLDELESAIRSAASAQT</sequence>